<dbReference type="CDD" id="cd01949">
    <property type="entry name" value="GGDEF"/>
    <property type="match status" value="1"/>
</dbReference>
<dbReference type="Gene3D" id="3.30.70.270">
    <property type="match status" value="1"/>
</dbReference>
<dbReference type="PANTHER" id="PTHR46663">
    <property type="entry name" value="DIGUANYLATE CYCLASE DGCT-RELATED"/>
    <property type="match status" value="1"/>
</dbReference>
<dbReference type="SUPFAM" id="SSF54631">
    <property type="entry name" value="CBS-domain pair"/>
    <property type="match status" value="2"/>
</dbReference>
<feature type="domain" description="PAS" evidence="2">
    <location>
        <begin position="315"/>
        <end position="346"/>
    </location>
</feature>
<dbReference type="Pfam" id="PF00990">
    <property type="entry name" value="GGDEF"/>
    <property type="match status" value="1"/>
</dbReference>
<dbReference type="PANTHER" id="PTHR46663:SF3">
    <property type="entry name" value="SLL0267 PROTEIN"/>
    <property type="match status" value="1"/>
</dbReference>
<dbReference type="EMBL" id="BLTE01000014">
    <property type="protein sequence ID" value="GFK95056.1"/>
    <property type="molecule type" value="Genomic_DNA"/>
</dbReference>
<comment type="caution">
    <text evidence="6">The sequence shown here is derived from an EMBL/GenBank/DDBJ whole genome shotgun (WGS) entry which is preliminary data.</text>
</comment>
<dbReference type="InterPro" id="IPR000014">
    <property type="entry name" value="PAS"/>
</dbReference>
<dbReference type="SMART" id="SM00116">
    <property type="entry name" value="CBS"/>
    <property type="match status" value="4"/>
</dbReference>
<dbReference type="RefSeq" id="WP_173085741.1">
    <property type="nucleotide sequence ID" value="NZ_BLTE01000014.1"/>
</dbReference>
<dbReference type="PROSITE" id="PS50113">
    <property type="entry name" value="PAC"/>
    <property type="match status" value="1"/>
</dbReference>
<feature type="domain" description="PAC" evidence="3">
    <location>
        <begin position="367"/>
        <end position="420"/>
    </location>
</feature>
<feature type="domain" description="CBS" evidence="5">
    <location>
        <begin position="216"/>
        <end position="273"/>
    </location>
</feature>
<dbReference type="Gene3D" id="3.30.450.20">
    <property type="entry name" value="PAS domain"/>
    <property type="match status" value="1"/>
</dbReference>
<dbReference type="InterPro" id="IPR052163">
    <property type="entry name" value="DGC-Regulatory_Protein"/>
</dbReference>
<feature type="domain" description="CBS" evidence="5">
    <location>
        <begin position="152"/>
        <end position="207"/>
    </location>
</feature>
<evidence type="ECO:0000313" key="7">
    <source>
        <dbReference type="Proteomes" id="UP000494245"/>
    </source>
</evidence>
<reference evidence="6 7" key="2">
    <citation type="submission" date="2020-05" db="EMBL/GenBank/DDBJ databases">
        <title>Draft genome sequence of Desulfovibrio sp. strainFSS-1.</title>
        <authorList>
            <person name="Shimoshige H."/>
            <person name="Kobayashi H."/>
            <person name="Maekawa T."/>
        </authorList>
    </citation>
    <scope>NUCLEOTIDE SEQUENCE [LARGE SCALE GENOMIC DNA]</scope>
    <source>
        <strain evidence="6 7">SIID29052-01</strain>
    </source>
</reference>
<dbReference type="InterPro" id="IPR000644">
    <property type="entry name" value="CBS_dom"/>
</dbReference>
<dbReference type="InterPro" id="IPR035965">
    <property type="entry name" value="PAS-like_dom_sf"/>
</dbReference>
<dbReference type="CDD" id="cd00130">
    <property type="entry name" value="PAS"/>
    <property type="match status" value="1"/>
</dbReference>
<dbReference type="Proteomes" id="UP000494245">
    <property type="component" value="Unassembled WGS sequence"/>
</dbReference>
<dbReference type="Pfam" id="PF00571">
    <property type="entry name" value="CBS"/>
    <property type="match status" value="4"/>
</dbReference>
<accession>A0A6V8LZ43</accession>
<evidence type="ECO:0000259" key="3">
    <source>
        <dbReference type="PROSITE" id="PS50113"/>
    </source>
</evidence>
<dbReference type="InterPro" id="IPR043128">
    <property type="entry name" value="Rev_trsase/Diguanyl_cyclase"/>
</dbReference>
<dbReference type="AlphaFoldDB" id="A0A6V8LZ43"/>
<feature type="domain" description="CBS" evidence="5">
    <location>
        <begin position="87"/>
        <end position="145"/>
    </location>
</feature>
<keyword evidence="7" id="KW-1185">Reference proteome</keyword>
<evidence type="ECO:0000256" key="1">
    <source>
        <dbReference type="PROSITE-ProRule" id="PRU00703"/>
    </source>
</evidence>
<dbReference type="GO" id="GO:0003824">
    <property type="term" value="F:catalytic activity"/>
    <property type="evidence" value="ECO:0007669"/>
    <property type="project" value="UniProtKB-ARBA"/>
</dbReference>
<dbReference type="SUPFAM" id="SSF55073">
    <property type="entry name" value="Nucleotide cyclase"/>
    <property type="match status" value="1"/>
</dbReference>
<dbReference type="Gene3D" id="3.10.580.10">
    <property type="entry name" value="CBS-domain"/>
    <property type="match status" value="2"/>
</dbReference>
<dbReference type="SUPFAM" id="SSF55785">
    <property type="entry name" value="PYP-like sensor domain (PAS domain)"/>
    <property type="match status" value="1"/>
</dbReference>
<evidence type="ECO:0000259" key="4">
    <source>
        <dbReference type="PROSITE" id="PS50887"/>
    </source>
</evidence>
<dbReference type="PROSITE" id="PS51371">
    <property type="entry name" value="CBS"/>
    <property type="match status" value="4"/>
</dbReference>
<feature type="domain" description="GGDEF" evidence="4">
    <location>
        <begin position="452"/>
        <end position="585"/>
    </location>
</feature>
<dbReference type="InterPro" id="IPR029787">
    <property type="entry name" value="Nucleotide_cyclase"/>
</dbReference>
<dbReference type="Pfam" id="PF08448">
    <property type="entry name" value="PAS_4"/>
    <property type="match status" value="1"/>
</dbReference>
<evidence type="ECO:0000313" key="6">
    <source>
        <dbReference type="EMBL" id="GFK95056.1"/>
    </source>
</evidence>
<evidence type="ECO:0000259" key="2">
    <source>
        <dbReference type="PROSITE" id="PS50112"/>
    </source>
</evidence>
<dbReference type="InterPro" id="IPR046342">
    <property type="entry name" value="CBS_dom_sf"/>
</dbReference>
<dbReference type="SMART" id="SM00267">
    <property type="entry name" value="GGDEF"/>
    <property type="match status" value="1"/>
</dbReference>
<gene>
    <name evidence="6" type="ORF">NNJEOMEG_02909</name>
</gene>
<dbReference type="PROSITE" id="PS50112">
    <property type="entry name" value="PAS"/>
    <property type="match status" value="1"/>
</dbReference>
<reference evidence="6 7" key="1">
    <citation type="submission" date="2020-04" db="EMBL/GenBank/DDBJ databases">
        <authorList>
            <consortium name="Desulfovibrio sp. FSS-1 genome sequencing consortium"/>
            <person name="Shimoshige H."/>
            <person name="Kobayashi H."/>
            <person name="Maekawa T."/>
        </authorList>
    </citation>
    <scope>NUCLEOTIDE SEQUENCE [LARGE SCALE GENOMIC DNA]</scope>
    <source>
        <strain evidence="6 7">SIID29052-01</strain>
    </source>
</reference>
<dbReference type="InterPro" id="IPR000700">
    <property type="entry name" value="PAS-assoc_C"/>
</dbReference>
<organism evidence="6 7">
    <name type="scientific">Fundidesulfovibrio magnetotacticus</name>
    <dbReference type="NCBI Taxonomy" id="2730080"/>
    <lineage>
        <taxon>Bacteria</taxon>
        <taxon>Pseudomonadati</taxon>
        <taxon>Thermodesulfobacteriota</taxon>
        <taxon>Desulfovibrionia</taxon>
        <taxon>Desulfovibrionales</taxon>
        <taxon>Desulfovibrionaceae</taxon>
        <taxon>Fundidesulfovibrio</taxon>
    </lineage>
</organism>
<evidence type="ECO:0000259" key="5">
    <source>
        <dbReference type="PROSITE" id="PS51371"/>
    </source>
</evidence>
<keyword evidence="1" id="KW-0129">CBS domain</keyword>
<feature type="domain" description="CBS" evidence="5">
    <location>
        <begin position="22"/>
        <end position="78"/>
    </location>
</feature>
<dbReference type="NCBIfam" id="TIGR00229">
    <property type="entry name" value="sensory_box"/>
    <property type="match status" value="1"/>
</dbReference>
<name>A0A6V8LZ43_9BACT</name>
<protein>
    <submittedName>
        <fullName evidence="6">Putative signaling protein</fullName>
    </submittedName>
</protein>
<sequence>MSHQNNPPDQAHSVCSTLGDILTPGVLGVPAGSTMRAALERMREARISSVVALRRGRPVGILTERGVIAAMVRHGKELLARKVSDVMSSPVLTAPSHMPIPEAFSMLLEKGIRHLVVVDAAGRALGMVTQTNMVRNLGVEYFVEVKRIEAIMVREVATLDTGESLAAALELMVRGPYSCVLALRDGEAAGIVTERDMVGFLARGVDLSGVILERVMSSPVVTAHRDTPVHQAAALMSERGIRRLVVVDSDGRLAGMLTQSDIVKGMEARYVEMLKDVIREKDHLLRQAVAEAARKTVYLDTILNTSVDLGIAATDGETIAFVNQAALSLLGLDENQAIGQDVEVFHRCLGVPQSRMRKAVSQVRKGGVHHFRATVSPNGSERFLDARVSGIRDAQGGVTGYVVMLRDVTERRLAEETIRRMAYHDALTGLPNRFLVADRLEQGLNQAKRRGCLLAVMLLDLDGFKVVNDNLGHSTGDLLLKQVAGRIAGLLRRSDTVGRMGGDEFLVVLPEVKTPEGVAAVASKMLRAVGQPVELQGAQARVSASIGLALYPWDGATGEALIQRADAAMYEAKAAGRGTYRFAGKAARELDLNHP</sequence>
<proteinExistence type="predicted"/>
<dbReference type="NCBIfam" id="TIGR00254">
    <property type="entry name" value="GGDEF"/>
    <property type="match status" value="1"/>
</dbReference>
<dbReference type="InterPro" id="IPR013656">
    <property type="entry name" value="PAS_4"/>
</dbReference>
<dbReference type="FunFam" id="3.30.70.270:FF:000001">
    <property type="entry name" value="Diguanylate cyclase domain protein"/>
    <property type="match status" value="1"/>
</dbReference>
<dbReference type="InterPro" id="IPR000160">
    <property type="entry name" value="GGDEF_dom"/>
</dbReference>
<dbReference type="PROSITE" id="PS50887">
    <property type="entry name" value="GGDEF"/>
    <property type="match status" value="1"/>
</dbReference>